<dbReference type="InterPro" id="IPR009057">
    <property type="entry name" value="Homeodomain-like_sf"/>
</dbReference>
<dbReference type="HOGENOM" id="CLU_069356_27_2_5"/>
<proteinExistence type="predicted"/>
<dbReference type="InterPro" id="IPR050109">
    <property type="entry name" value="HTH-type_TetR-like_transc_reg"/>
</dbReference>
<sequence>MTQVAPAAGAGRRGPSPDKTARTRRAIVAAALDVFLERGFSDARMIDVATRAGVAKGTLYLYFRDKEALFEGVLREMMADLVGALSPQGPAPGEPLRAFLRRVALPAFRGLEESRRAGLIRLVVTEGGRFPDVAAAYRRVVVDPVTGAIRRLAQEAVARGELSSDALVRFPLLLAAPGLTATIWNGLYGAEEPLDTGAVVEAFLDWVLPEVPPSDGR</sequence>
<dbReference type="Proteomes" id="UP000008207">
    <property type="component" value="Chromosome"/>
</dbReference>
<dbReference type="GO" id="GO:0000976">
    <property type="term" value="F:transcription cis-regulatory region binding"/>
    <property type="evidence" value="ECO:0007669"/>
    <property type="project" value="TreeGrafter"/>
</dbReference>
<feature type="domain" description="HTH tetR-type" evidence="6">
    <location>
        <begin position="21"/>
        <end position="81"/>
    </location>
</feature>
<evidence type="ECO:0000259" key="6">
    <source>
        <dbReference type="PROSITE" id="PS50977"/>
    </source>
</evidence>
<dbReference type="SUPFAM" id="SSF46689">
    <property type="entry name" value="Homeodomain-like"/>
    <property type="match status" value="1"/>
</dbReference>
<dbReference type="PANTHER" id="PTHR30055">
    <property type="entry name" value="HTH-TYPE TRANSCRIPTIONAL REGULATOR RUTR"/>
    <property type="match status" value="1"/>
</dbReference>
<dbReference type="FunFam" id="1.10.10.60:FF:000141">
    <property type="entry name" value="TetR family transcriptional regulator"/>
    <property type="match status" value="1"/>
</dbReference>
<feature type="compositionally biased region" description="Low complexity" evidence="5">
    <location>
        <begin position="1"/>
        <end position="14"/>
    </location>
</feature>
<evidence type="ECO:0000313" key="8">
    <source>
        <dbReference type="Proteomes" id="UP000008207"/>
    </source>
</evidence>
<dbReference type="InterPro" id="IPR011075">
    <property type="entry name" value="TetR_C"/>
</dbReference>
<name>B8IG82_METNO</name>
<keyword evidence="8" id="KW-1185">Reference proteome</keyword>
<dbReference type="PANTHER" id="PTHR30055:SF223">
    <property type="entry name" value="HTH-TYPE TRANSCRIPTIONAL REGULATOR UIDR"/>
    <property type="match status" value="1"/>
</dbReference>
<dbReference type="AlphaFoldDB" id="B8IG82"/>
<gene>
    <name evidence="7" type="ordered locus">Mnod_6801</name>
</gene>
<dbReference type="SUPFAM" id="SSF48498">
    <property type="entry name" value="Tetracyclin repressor-like, C-terminal domain"/>
    <property type="match status" value="1"/>
</dbReference>
<feature type="DNA-binding region" description="H-T-H motif" evidence="4">
    <location>
        <begin position="44"/>
        <end position="63"/>
    </location>
</feature>
<protein>
    <submittedName>
        <fullName evidence="7">Transcriptional regulator, TetR family</fullName>
    </submittedName>
</protein>
<dbReference type="KEGG" id="mno:Mnod_6801"/>
<reference evidence="7 8" key="1">
    <citation type="submission" date="2009-01" db="EMBL/GenBank/DDBJ databases">
        <title>Complete sequence of chromosome of Methylobacterium nodulans ORS 2060.</title>
        <authorList>
            <consortium name="US DOE Joint Genome Institute"/>
            <person name="Lucas S."/>
            <person name="Copeland A."/>
            <person name="Lapidus A."/>
            <person name="Glavina del Rio T."/>
            <person name="Dalin E."/>
            <person name="Tice H."/>
            <person name="Bruce D."/>
            <person name="Goodwin L."/>
            <person name="Pitluck S."/>
            <person name="Sims D."/>
            <person name="Brettin T."/>
            <person name="Detter J.C."/>
            <person name="Han C."/>
            <person name="Larimer F."/>
            <person name="Land M."/>
            <person name="Hauser L."/>
            <person name="Kyrpides N."/>
            <person name="Ivanova N."/>
            <person name="Marx C.J."/>
            <person name="Richardson P."/>
        </authorList>
    </citation>
    <scope>NUCLEOTIDE SEQUENCE [LARGE SCALE GENOMIC DNA]</scope>
    <source>
        <strain evidence="8">LMG 21967 / CNCM I-2342 / ORS 2060</strain>
    </source>
</reference>
<dbReference type="Pfam" id="PF16859">
    <property type="entry name" value="TetR_C_11"/>
    <property type="match status" value="1"/>
</dbReference>
<organism evidence="7 8">
    <name type="scientific">Methylobacterium nodulans (strain LMG 21967 / CNCM I-2342 / ORS 2060)</name>
    <dbReference type="NCBI Taxonomy" id="460265"/>
    <lineage>
        <taxon>Bacteria</taxon>
        <taxon>Pseudomonadati</taxon>
        <taxon>Pseudomonadota</taxon>
        <taxon>Alphaproteobacteria</taxon>
        <taxon>Hyphomicrobiales</taxon>
        <taxon>Methylobacteriaceae</taxon>
        <taxon>Methylobacterium</taxon>
    </lineage>
</organism>
<evidence type="ECO:0000256" key="4">
    <source>
        <dbReference type="PROSITE-ProRule" id="PRU00335"/>
    </source>
</evidence>
<feature type="region of interest" description="Disordered" evidence="5">
    <location>
        <begin position="1"/>
        <end position="22"/>
    </location>
</feature>
<dbReference type="eggNOG" id="COG1309">
    <property type="taxonomic scope" value="Bacteria"/>
</dbReference>
<evidence type="ECO:0000256" key="1">
    <source>
        <dbReference type="ARBA" id="ARBA00023015"/>
    </source>
</evidence>
<evidence type="ECO:0000256" key="3">
    <source>
        <dbReference type="ARBA" id="ARBA00023163"/>
    </source>
</evidence>
<dbReference type="Pfam" id="PF00440">
    <property type="entry name" value="TetR_N"/>
    <property type="match status" value="1"/>
</dbReference>
<dbReference type="Gene3D" id="1.10.357.10">
    <property type="entry name" value="Tetracycline Repressor, domain 2"/>
    <property type="match status" value="1"/>
</dbReference>
<keyword evidence="1" id="KW-0805">Transcription regulation</keyword>
<evidence type="ECO:0000256" key="2">
    <source>
        <dbReference type="ARBA" id="ARBA00023125"/>
    </source>
</evidence>
<dbReference type="GO" id="GO:0003700">
    <property type="term" value="F:DNA-binding transcription factor activity"/>
    <property type="evidence" value="ECO:0007669"/>
    <property type="project" value="TreeGrafter"/>
</dbReference>
<dbReference type="RefSeq" id="WP_015933128.1">
    <property type="nucleotide sequence ID" value="NC_011894.1"/>
</dbReference>
<dbReference type="InterPro" id="IPR036271">
    <property type="entry name" value="Tet_transcr_reg_TetR-rel_C_sf"/>
</dbReference>
<keyword evidence="3" id="KW-0804">Transcription</keyword>
<dbReference type="EMBL" id="CP001349">
    <property type="protein sequence ID" value="ACL61559.1"/>
    <property type="molecule type" value="Genomic_DNA"/>
</dbReference>
<dbReference type="OrthoDB" id="7185252at2"/>
<evidence type="ECO:0000256" key="5">
    <source>
        <dbReference type="SAM" id="MobiDB-lite"/>
    </source>
</evidence>
<dbReference type="PRINTS" id="PR00455">
    <property type="entry name" value="HTHTETR"/>
</dbReference>
<accession>B8IG82</accession>
<dbReference type="PROSITE" id="PS50977">
    <property type="entry name" value="HTH_TETR_2"/>
    <property type="match status" value="1"/>
</dbReference>
<evidence type="ECO:0000313" key="7">
    <source>
        <dbReference type="EMBL" id="ACL61559.1"/>
    </source>
</evidence>
<keyword evidence="2 4" id="KW-0238">DNA-binding</keyword>
<dbReference type="InterPro" id="IPR001647">
    <property type="entry name" value="HTH_TetR"/>
</dbReference>